<dbReference type="AlphaFoldDB" id="A0A2P2QH91"/>
<name>A0A2P2QH91_RHIMU</name>
<sequence>MCEILTLLVPCEKISVIVVFLC</sequence>
<dbReference type="EMBL" id="GGEC01085875">
    <property type="protein sequence ID" value="MBX66359.1"/>
    <property type="molecule type" value="Transcribed_RNA"/>
</dbReference>
<reference evidence="1" key="1">
    <citation type="submission" date="2018-02" db="EMBL/GenBank/DDBJ databases">
        <title>Rhizophora mucronata_Transcriptome.</title>
        <authorList>
            <person name="Meera S.P."/>
            <person name="Sreeshan A."/>
            <person name="Augustine A."/>
        </authorList>
    </citation>
    <scope>NUCLEOTIDE SEQUENCE</scope>
    <source>
        <tissue evidence="1">Leaf</tissue>
    </source>
</reference>
<accession>A0A2P2QH91</accession>
<protein>
    <submittedName>
        <fullName evidence="1">Uncharacterized protein</fullName>
    </submittedName>
</protein>
<organism evidence="1">
    <name type="scientific">Rhizophora mucronata</name>
    <name type="common">Asiatic mangrove</name>
    <dbReference type="NCBI Taxonomy" id="61149"/>
    <lineage>
        <taxon>Eukaryota</taxon>
        <taxon>Viridiplantae</taxon>
        <taxon>Streptophyta</taxon>
        <taxon>Embryophyta</taxon>
        <taxon>Tracheophyta</taxon>
        <taxon>Spermatophyta</taxon>
        <taxon>Magnoliopsida</taxon>
        <taxon>eudicotyledons</taxon>
        <taxon>Gunneridae</taxon>
        <taxon>Pentapetalae</taxon>
        <taxon>rosids</taxon>
        <taxon>fabids</taxon>
        <taxon>Malpighiales</taxon>
        <taxon>Rhizophoraceae</taxon>
        <taxon>Rhizophora</taxon>
    </lineage>
</organism>
<evidence type="ECO:0000313" key="1">
    <source>
        <dbReference type="EMBL" id="MBX66359.1"/>
    </source>
</evidence>
<proteinExistence type="predicted"/>